<dbReference type="GO" id="GO:0060172">
    <property type="term" value="P:astral microtubule depolymerization"/>
    <property type="evidence" value="ECO:0007669"/>
    <property type="project" value="TreeGrafter"/>
</dbReference>
<comment type="subcellular location">
    <subcellularLocation>
        <location evidence="1">Cytoplasm</location>
        <location evidence="1">Cytoskeleton</location>
        <location evidence="1">Spindle</location>
    </subcellularLocation>
</comment>
<evidence type="ECO:0000313" key="10">
    <source>
        <dbReference type="Proteomes" id="UP000190831"/>
    </source>
</evidence>
<evidence type="ECO:0000256" key="3">
    <source>
        <dbReference type="ARBA" id="ARBA00016012"/>
    </source>
</evidence>
<accession>A0A1G4MIX4</accession>
<dbReference type="PANTHER" id="PTHR21567:SF9">
    <property type="entry name" value="CLIP-ASSOCIATING PROTEIN"/>
    <property type="match status" value="1"/>
</dbReference>
<reference evidence="9 10" key="1">
    <citation type="submission" date="2016-03" db="EMBL/GenBank/DDBJ databases">
        <authorList>
            <person name="Devillers H."/>
        </authorList>
    </citation>
    <scope>NUCLEOTIDE SEQUENCE [LARGE SCALE GENOMIC DNA]</scope>
    <source>
        <strain evidence="9">CBS 6772</strain>
    </source>
</reference>
<dbReference type="InterPro" id="IPR024395">
    <property type="entry name" value="CLASP_N_dom"/>
</dbReference>
<evidence type="ECO:0000256" key="5">
    <source>
        <dbReference type="ARBA" id="ARBA00022701"/>
    </source>
</evidence>
<dbReference type="GO" id="GO:0090307">
    <property type="term" value="P:mitotic spindle assembly"/>
    <property type="evidence" value="ECO:0007669"/>
    <property type="project" value="TreeGrafter"/>
</dbReference>
<dbReference type="InterPro" id="IPR016024">
    <property type="entry name" value="ARM-type_fold"/>
</dbReference>
<dbReference type="GO" id="GO:0008017">
    <property type="term" value="F:microtubule binding"/>
    <property type="evidence" value="ECO:0007669"/>
    <property type="project" value="TreeGrafter"/>
</dbReference>
<keyword evidence="5" id="KW-0493">Microtubule</keyword>
<keyword evidence="6" id="KW-0131">Cell cycle</keyword>
<dbReference type="STRING" id="4955.A0A1G4MIX4"/>
<dbReference type="Pfam" id="PF12348">
    <property type="entry name" value="CLASP_N"/>
    <property type="match status" value="1"/>
</dbReference>
<dbReference type="OrthoDB" id="46159at2759"/>
<dbReference type="GO" id="GO:0005881">
    <property type="term" value="C:cytoplasmic microtubule"/>
    <property type="evidence" value="ECO:0007669"/>
    <property type="project" value="TreeGrafter"/>
</dbReference>
<dbReference type="Gene3D" id="1.25.10.10">
    <property type="entry name" value="Leucine-rich Repeat Variant"/>
    <property type="match status" value="1"/>
</dbReference>
<gene>
    <name evidence="9" type="ORF">LAFE_0G16204G</name>
</gene>
<dbReference type="GO" id="GO:0005876">
    <property type="term" value="C:spindle microtubule"/>
    <property type="evidence" value="ECO:0007669"/>
    <property type="project" value="TreeGrafter"/>
</dbReference>
<dbReference type="InterPro" id="IPR011989">
    <property type="entry name" value="ARM-like"/>
</dbReference>
<name>A0A1G4MIX4_LACFM</name>
<feature type="compositionally biased region" description="Polar residues" evidence="7">
    <location>
        <begin position="536"/>
        <end position="552"/>
    </location>
</feature>
<dbReference type="GO" id="GO:0051301">
    <property type="term" value="P:cell division"/>
    <property type="evidence" value="ECO:0007669"/>
    <property type="project" value="UniProtKB-KW"/>
</dbReference>
<evidence type="ECO:0000313" key="9">
    <source>
        <dbReference type="EMBL" id="SCW03696.1"/>
    </source>
</evidence>
<dbReference type="EMBL" id="LT598486">
    <property type="protein sequence ID" value="SCW03696.1"/>
    <property type="molecule type" value="Genomic_DNA"/>
</dbReference>
<sequence length="1371" mass="157669">MDGMQNFSLQNVLTDEKCPTDVKIKHLSEFKGHVKKELVHEPSIRSYFEALSFVLRSWPQEDKRVVNLCHSTICYLIKRVAMQAPSQFDAETMLKLIKALLWTLTEDRKLWIGTVKALETMYLAQPSIFESCLDQLCLDKSDRTAVLLFIDELVQLHQKQNRNPMEVLNRFRSLFLGILNDASITNPQPFELIHDILGKYYNKPSLKEFAEHIILPTAKNVFLDDLHMHSRREGSVHKGLDDLFDVEQELREYLTDNSTSQADLTKKDYSSVEYLEKDLEQLVVPFLSIKETEHNWRQRQENVIKLRSILRGNATSSFADQLVVLLKELQVTDCAAKAALSLRTTLSVQGCQLIKDMAHRLEEKLDPIIESLFVPMRNLLSATKKISSQNAFITICVMLSYVQFHNRIFQQCLVLSRDKNVSPRCFAAVFLRIFIVRHHSRLENSSLYIDEWIQRSLSDAQTKVRETMRITFWYYYKMSPSNAKKLLEGLSPQLKRAVELSIPKHLSIDYRPSQVNSLESSRRSSLGPKRTPSYAGPTQSHHAQRNSATRSYSDLAPRSNVQNNGYDHSIRISSDKPFAQDKMIQKPENTNRTVENLASPPSPIGNSPIELTADLTHNNTSTNTLIRKYMTEPSSGELKTKQSDTEQDEMMKYLSSAVLSENIHGLQLLRNLILIGVPLNINIKPILRQIMIKSPISLSELLKMSKFYDFLQPGYLIESLAINHIDFESLLEKFDADELIEAILILFNNLYPKEKGLALYYVKYRPLIFNYCFDVIKELVEKKSNISEFVYDNCTSKLLEVYGNEFDMPKYMQLIFQIYSSHPARFVKVLQESPIFVRLKICKEIKDRDPSFPESTALNRESTVELAADEERKFFEMTMVNPSALQQRSSSTGSVLHNDIKNLRPENSIGNEDKMELDIEEPGFTKYGGLSKLTEMTRVVSLYEKNQNINPIGQSQINDEKVDVDMNREDGREEKSTETDVDLSDIFSQKTHHRDMTVKFDDLPTIIRQSKEETISNESGQEKGEHNEECLNQESTSSDLEKITDSDRESLLPTEQKLDGLDMKLTADPDFEKVGEYVGKKENRFSQTSEDVKFDVFAKATKNSLLEYELLLFEMLNKKENDFGTLHLTIHQIKDGTFTIRDLDFIIGMLVSYGHDRQTLQWMLSEGFHDLMSMNNLLLGSFSGNKNIPPNIVYKTIILTSCLVNIQAEIPSFAFSSSISEQLWEHLTNIITNIIEFNSLYYMCKDLRDLLLRTNLFSINQIEQLLRRSSENGAKAIIRNAFLLESLLFILRVVGNTIEERQISTIISTVKDFASNDITEWRMHATWILAHSYNLLSSRDADQSEFFQDLPESQMALIKSLSTQSLSEHEI</sequence>
<feature type="compositionally biased region" description="Basic and acidic residues" evidence="7">
    <location>
        <begin position="1013"/>
        <end position="1029"/>
    </location>
</feature>
<keyword evidence="10" id="KW-1185">Reference proteome</keyword>
<evidence type="ECO:0000256" key="1">
    <source>
        <dbReference type="ARBA" id="ARBA00004186"/>
    </source>
</evidence>
<evidence type="ECO:0000256" key="4">
    <source>
        <dbReference type="ARBA" id="ARBA00022618"/>
    </source>
</evidence>
<evidence type="ECO:0000256" key="7">
    <source>
        <dbReference type="SAM" id="MobiDB-lite"/>
    </source>
</evidence>
<feature type="region of interest" description="Disordered" evidence="7">
    <location>
        <begin position="513"/>
        <end position="572"/>
    </location>
</feature>
<evidence type="ECO:0000259" key="8">
    <source>
        <dbReference type="Pfam" id="PF12348"/>
    </source>
</evidence>
<keyword evidence="4" id="KW-0132">Cell division</keyword>
<organism evidence="9 10">
    <name type="scientific">Lachancea fermentati</name>
    <name type="common">Zygosaccharomyces fermentati</name>
    <dbReference type="NCBI Taxonomy" id="4955"/>
    <lineage>
        <taxon>Eukaryota</taxon>
        <taxon>Fungi</taxon>
        <taxon>Dikarya</taxon>
        <taxon>Ascomycota</taxon>
        <taxon>Saccharomycotina</taxon>
        <taxon>Saccharomycetes</taxon>
        <taxon>Saccharomycetales</taxon>
        <taxon>Saccharomycetaceae</taxon>
        <taxon>Lachancea</taxon>
    </lineage>
</organism>
<feature type="region of interest" description="Disordered" evidence="7">
    <location>
        <begin position="1013"/>
        <end position="1059"/>
    </location>
</feature>
<feature type="domain" description="CLASP N-terminal" evidence="8">
    <location>
        <begin position="275"/>
        <end position="499"/>
    </location>
</feature>
<dbReference type="Proteomes" id="UP000190831">
    <property type="component" value="Chromosome G"/>
</dbReference>
<comment type="similarity">
    <text evidence="2">Belongs to the CLASP family.</text>
</comment>
<evidence type="ECO:0000256" key="6">
    <source>
        <dbReference type="ARBA" id="ARBA00022776"/>
    </source>
</evidence>
<proteinExistence type="inferred from homology"/>
<dbReference type="OMA" id="TFWYYYK"/>
<feature type="compositionally biased region" description="Basic and acidic residues" evidence="7">
    <location>
        <begin position="1039"/>
        <end position="1059"/>
    </location>
</feature>
<dbReference type="SUPFAM" id="SSF48371">
    <property type="entry name" value="ARM repeat"/>
    <property type="match status" value="1"/>
</dbReference>
<dbReference type="GO" id="GO:1990023">
    <property type="term" value="C:mitotic spindle midzone"/>
    <property type="evidence" value="ECO:0007669"/>
    <property type="project" value="TreeGrafter"/>
</dbReference>
<keyword evidence="6" id="KW-0498">Mitosis</keyword>
<evidence type="ECO:0000256" key="2">
    <source>
        <dbReference type="ARBA" id="ARBA00009549"/>
    </source>
</evidence>
<protein>
    <recommendedName>
        <fullName evidence="3">Protein STU1</fullName>
    </recommendedName>
</protein>
<dbReference type="PANTHER" id="PTHR21567">
    <property type="entry name" value="CLASP"/>
    <property type="match status" value="1"/>
</dbReference>
<dbReference type="GO" id="GO:0005815">
    <property type="term" value="C:microtubule organizing center"/>
    <property type="evidence" value="ECO:0007669"/>
    <property type="project" value="TreeGrafter"/>
</dbReference>